<evidence type="ECO:0000256" key="1">
    <source>
        <dbReference type="ARBA" id="ARBA00022723"/>
    </source>
</evidence>
<keyword evidence="13" id="KW-1185">Reference proteome</keyword>
<feature type="compositionally biased region" description="Polar residues" evidence="7">
    <location>
        <begin position="33"/>
        <end position="50"/>
    </location>
</feature>
<comment type="caution">
    <text evidence="12">The sequence shown here is derived from an EMBL/GenBank/DDBJ whole genome shotgun (WGS) entry which is preliminary data.</text>
</comment>
<keyword evidence="4" id="KW-0539">Nucleus</keyword>
<evidence type="ECO:0000256" key="3">
    <source>
        <dbReference type="ARBA" id="ARBA00022833"/>
    </source>
</evidence>
<dbReference type="GO" id="GO:0048189">
    <property type="term" value="C:Lid2 complex"/>
    <property type="evidence" value="ECO:0007669"/>
    <property type="project" value="TreeGrafter"/>
</dbReference>
<protein>
    <submittedName>
        <fullName evidence="12">E3 ubiquitin-protein ligase SNT2</fullName>
    </submittedName>
</protein>
<feature type="compositionally biased region" description="Low complexity" evidence="7">
    <location>
        <begin position="1"/>
        <end position="19"/>
    </location>
</feature>
<sequence length="1707" mass="187735">MSPKSQNASGASEGNSGASTPSAAKDTPEMASSRRQSPASATNDAVSATTVAPKLPDAPPNVGNDAASSQTSQIQEKPTVNGSKQAASKDTGSGTASPYGTRSRNRTGASRPNYAEDKDLDVEMFEPDRRETESKKATRQAGSANPSQGPAAAPRPSNGSSSSRKPLPTESTHHAPQKELTATSTGNSTPGAVSTPASSSQPSKKRKAATSQASTPASGHVQRSSSNGPTTTVQKRPAVVSHGGIGYSETNMLTFENCGGKPKDGKMIADDGTVLEVNDHVYLVCEPPGEPYYLGRIMEFLHQRNDVKLPVDALRVNWYYRPKDIGRKVQDTRLVFATMHSDISPLTSLRGKCQIKHKAEIANLAEYKRQPDCFWYEKLYDRYIQKNYEVIPTKQIVNVPERVKKVLDERWKFILVEQGRGKELTSAVKLCKRCTGYCASNDSVDCAVCKNTYHMNCVRPPLLKKPSRGFAWSCAACSRAQERKLEARNTPNIHDSGVEAEEEDFIDDDDDDIPDTCRTSPAEEDHHEPATAEQIYHASLWPYRYLGIHCKVEDALDYDDRIFPRASTRLGPRHQANVVPWYGRPVVYVKPLEIKKSGKKNDRISKEMQAAIEADKIKKEKRPKWIQDEPPGYVERGGDYEDGDPNATSTLLWKPAEDAGANITGEEIDSYMDKAKAMATSLGLPPRSSNLQDVARDLLFKNNYDPEKALEELPKVEKAAFKEPELTPTELKKFEEGVAKFGSELHLVWKHVKTVSKTIKTSTVVRFYYTWKKTEKGKQIWGNYSHRKGKKDAKKAEEAANKLADDVADNVDDSAFDADKAAERKRGFICKFCSTKTSRQWRRAPNVTHALLTDNGNKNANKDKNGQYIQALCRRCAELWRRYAIQWEDLDEVAKKVAQTGGKGWRKKVDEELYRELIAADEMMNNTRYLTPPPAASASASAATSVNGQTGEPPRKKLKSAADRTDKDSDRASDVGSTTSAVQAKKKDKAVEKPAPPPVVEMPKPKVLPCAVCFQMEPKGDQHVSCKECRMTVHRNCYGIVDNRAPKKWTCDMCLNDKSPQVSINYKCVLCPVDYVEHDFVEPPKISHKKKTEKEKERERLEKEAALKAAEFYKQRQIDMNRPVNPREPLKRTADNNWVHVTCAVFTPEVKFGMAKALSPAEGIPSIPRARFAETCKACKKTGGACVSCFQCHAPVHVECAHHAGYVLGFQITPVKASRRDQHSIVTMNGETGVMSAEVWCKEHWAGLMKQPAHPMHEMVDDTGLNALQLYVQNFKQADLTLTGCARKANQISLAAKTTAAPAVQAVVPNRRASLTNMVNGDRGPSSPPAEQPGGKVCLTCGIDTSPKWYPIDQEQERGLTNGYYGNLGEEAQKFVEQRSFQCHKCRKMNRQPNPHRPREKTAEAEPLRQAAAALAAPSVAAPPARVEIGPANRAPPYAWSPPPPPASMAIPAPGQLQAPAMSTMSAPMMQPVQAPHPIPPPQLPPTIAPRGGPPIPQHPYSMATAPHSSHSSHLFGDWHRNPPHSLPQHGPMAVHSHREINGGPPPPLPQSGPQPPLAPPNHLRPPPMSSMAHPLPPPSPGHVSYHPQYMNGGPPSPRRHSGGPPPPPMPNGGPYMPSHHNMAYAPPPPPPPPHSPEYANGPPRMPILRDRPMERPPMYQPHNSPPLPRDQPLPPLSRDPVPPPPQRENRPPSGASASPSLRNLLS</sequence>
<dbReference type="PROSITE" id="PS51038">
    <property type="entry name" value="BAH"/>
    <property type="match status" value="1"/>
</dbReference>
<dbReference type="Gene3D" id="4.10.1240.50">
    <property type="match status" value="1"/>
</dbReference>
<accession>A0AA38SDE5</accession>
<dbReference type="InterPro" id="IPR034732">
    <property type="entry name" value="EPHD"/>
</dbReference>
<feature type="compositionally biased region" description="Polar residues" evidence="7">
    <location>
        <begin position="180"/>
        <end position="202"/>
    </location>
</feature>
<feature type="coiled-coil region" evidence="6">
    <location>
        <begin position="1089"/>
        <end position="1116"/>
    </location>
</feature>
<keyword evidence="6" id="KW-0175">Coiled coil</keyword>
<feature type="domain" description="ELM2" evidence="10">
    <location>
        <begin position="566"/>
        <end position="717"/>
    </location>
</feature>
<dbReference type="Pfam" id="PF01426">
    <property type="entry name" value="BAH"/>
    <property type="match status" value="1"/>
</dbReference>
<dbReference type="PANTHER" id="PTHR47672:SF1">
    <property type="entry name" value="E3 UBIQUITIN-PROTEIN LIGASE SNT2"/>
    <property type="match status" value="1"/>
</dbReference>
<evidence type="ECO:0000256" key="5">
    <source>
        <dbReference type="PROSITE-ProRule" id="PRU00146"/>
    </source>
</evidence>
<feature type="compositionally biased region" description="Basic and acidic residues" evidence="7">
    <location>
        <begin position="960"/>
        <end position="973"/>
    </location>
</feature>
<dbReference type="GO" id="GO:0004842">
    <property type="term" value="F:ubiquitin-protein transferase activity"/>
    <property type="evidence" value="ECO:0007669"/>
    <property type="project" value="TreeGrafter"/>
</dbReference>
<feature type="compositionally biased region" description="Polar residues" evidence="7">
    <location>
        <begin position="66"/>
        <end position="110"/>
    </location>
</feature>
<feature type="region of interest" description="Disordered" evidence="7">
    <location>
        <begin position="509"/>
        <end position="530"/>
    </location>
</feature>
<feature type="region of interest" description="Disordered" evidence="7">
    <location>
        <begin position="929"/>
        <end position="1000"/>
    </location>
</feature>
<dbReference type="Gene3D" id="2.30.30.490">
    <property type="match status" value="1"/>
</dbReference>
<feature type="compositionally biased region" description="Pro residues" evidence="7">
    <location>
        <begin position="1544"/>
        <end position="1581"/>
    </location>
</feature>
<evidence type="ECO:0000256" key="2">
    <source>
        <dbReference type="ARBA" id="ARBA00022771"/>
    </source>
</evidence>
<dbReference type="Pfam" id="PF00628">
    <property type="entry name" value="PHD"/>
    <property type="match status" value="1"/>
</dbReference>
<evidence type="ECO:0000259" key="9">
    <source>
        <dbReference type="PROSITE" id="PS51038"/>
    </source>
</evidence>
<feature type="compositionally biased region" description="Pro residues" evidence="7">
    <location>
        <begin position="1475"/>
        <end position="1498"/>
    </location>
</feature>
<keyword evidence="1" id="KW-0479">Metal-binding</keyword>
<feature type="compositionally biased region" description="Basic and acidic residues" evidence="7">
    <location>
        <begin position="126"/>
        <end position="136"/>
    </location>
</feature>
<dbReference type="Gene3D" id="3.30.40.10">
    <property type="entry name" value="Zinc/RING finger domain, C3HC4 (zinc finger)"/>
    <property type="match status" value="2"/>
</dbReference>
<feature type="compositionally biased region" description="Basic residues" evidence="7">
    <location>
        <begin position="1386"/>
        <end position="1399"/>
    </location>
</feature>
<evidence type="ECO:0000313" key="13">
    <source>
        <dbReference type="Proteomes" id="UP001174691"/>
    </source>
</evidence>
<feature type="compositionally biased region" description="Pro residues" evidence="7">
    <location>
        <begin position="1664"/>
        <end position="1687"/>
    </location>
</feature>
<dbReference type="SUPFAM" id="SSF57903">
    <property type="entry name" value="FYVE/PHD zinc finger"/>
    <property type="match status" value="2"/>
</dbReference>
<dbReference type="Proteomes" id="UP001174691">
    <property type="component" value="Unassembled WGS sequence"/>
</dbReference>
<feature type="domain" description="BAH" evidence="9">
    <location>
        <begin position="273"/>
        <end position="391"/>
    </location>
</feature>
<feature type="domain" description="PHD-type" evidence="8">
    <location>
        <begin position="428"/>
        <end position="480"/>
    </location>
</feature>
<feature type="region of interest" description="Disordered" evidence="7">
    <location>
        <begin position="1386"/>
        <end position="1422"/>
    </location>
</feature>
<dbReference type="PROSITE" id="PS50016">
    <property type="entry name" value="ZF_PHD_2"/>
    <property type="match status" value="2"/>
</dbReference>
<feature type="region of interest" description="Disordered" evidence="7">
    <location>
        <begin position="1"/>
        <end position="245"/>
    </location>
</feature>
<dbReference type="InterPro" id="IPR001965">
    <property type="entry name" value="Znf_PHD"/>
</dbReference>
<evidence type="ECO:0000259" key="10">
    <source>
        <dbReference type="PROSITE" id="PS51156"/>
    </source>
</evidence>
<feature type="domain" description="PHD-type" evidence="11">
    <location>
        <begin position="1113"/>
        <end position="1224"/>
    </location>
</feature>
<dbReference type="Gene3D" id="1.10.10.60">
    <property type="entry name" value="Homeodomain-like"/>
    <property type="match status" value="1"/>
</dbReference>
<dbReference type="Pfam" id="PF13832">
    <property type="entry name" value="zf-HC5HC2H_2"/>
    <property type="match status" value="1"/>
</dbReference>
<dbReference type="InterPro" id="IPR013083">
    <property type="entry name" value="Znf_RING/FYVE/PHD"/>
</dbReference>
<dbReference type="PROSITE" id="PS51805">
    <property type="entry name" value="EPHD"/>
    <property type="match status" value="1"/>
</dbReference>
<gene>
    <name evidence="12" type="ORF">NKR19_g876</name>
</gene>
<feature type="domain" description="PHD-type" evidence="8">
    <location>
        <begin position="1007"/>
        <end position="1057"/>
    </location>
</feature>
<dbReference type="InterPro" id="IPR019787">
    <property type="entry name" value="Znf_PHD-finger"/>
</dbReference>
<dbReference type="PROSITE" id="PS51156">
    <property type="entry name" value="ELM2"/>
    <property type="match status" value="1"/>
</dbReference>
<dbReference type="InterPro" id="IPR001025">
    <property type="entry name" value="BAH_dom"/>
</dbReference>
<feature type="compositionally biased region" description="Low complexity" evidence="7">
    <location>
        <begin position="1408"/>
        <end position="1422"/>
    </location>
</feature>
<name>A0AA38SDE5_9PEZI</name>
<feature type="compositionally biased region" description="Pro residues" evidence="7">
    <location>
        <begin position="1626"/>
        <end position="1636"/>
    </location>
</feature>
<dbReference type="InterPro" id="IPR000949">
    <property type="entry name" value="ELM2_dom"/>
</dbReference>
<dbReference type="CDD" id="cd15497">
    <property type="entry name" value="PHD1_Snt2p_like"/>
    <property type="match status" value="1"/>
</dbReference>
<keyword evidence="3" id="KW-0862">Zinc</keyword>
<reference evidence="12" key="1">
    <citation type="submission" date="2022-07" db="EMBL/GenBank/DDBJ databases">
        <title>Fungi with potential for degradation of polypropylene.</title>
        <authorList>
            <person name="Gostincar C."/>
        </authorList>
    </citation>
    <scope>NUCLEOTIDE SEQUENCE</scope>
    <source>
        <strain evidence="12">EXF-13287</strain>
    </source>
</reference>
<feature type="compositionally biased region" description="Polar residues" evidence="7">
    <location>
        <begin position="209"/>
        <end position="234"/>
    </location>
</feature>
<dbReference type="SMART" id="SM00439">
    <property type="entry name" value="BAH"/>
    <property type="match status" value="1"/>
</dbReference>
<dbReference type="GO" id="GO:0036205">
    <property type="term" value="P:histone catabolic process"/>
    <property type="evidence" value="ECO:0007669"/>
    <property type="project" value="TreeGrafter"/>
</dbReference>
<evidence type="ECO:0000313" key="12">
    <source>
        <dbReference type="EMBL" id="KAJ9164889.1"/>
    </source>
</evidence>
<feature type="compositionally biased region" description="Basic and acidic residues" evidence="7">
    <location>
        <begin position="521"/>
        <end position="530"/>
    </location>
</feature>
<dbReference type="GO" id="GO:0003682">
    <property type="term" value="F:chromatin binding"/>
    <property type="evidence" value="ECO:0007669"/>
    <property type="project" value="InterPro"/>
</dbReference>
<evidence type="ECO:0000256" key="6">
    <source>
        <dbReference type="SAM" id="Coils"/>
    </source>
</evidence>
<dbReference type="FunFam" id="2.30.30.490:FF:000018">
    <property type="entry name" value="Lid2 complex component snt2"/>
    <property type="match status" value="1"/>
</dbReference>
<dbReference type="PANTHER" id="PTHR47672">
    <property type="entry name" value="E3 UBIQUITIN-PROTEIN LIGASE SNT2"/>
    <property type="match status" value="1"/>
</dbReference>
<keyword evidence="2 5" id="KW-0863">Zinc-finger</keyword>
<dbReference type="SMART" id="SM00249">
    <property type="entry name" value="PHD"/>
    <property type="match status" value="3"/>
</dbReference>
<dbReference type="GO" id="GO:0008270">
    <property type="term" value="F:zinc ion binding"/>
    <property type="evidence" value="ECO:0007669"/>
    <property type="project" value="UniProtKB-KW"/>
</dbReference>
<dbReference type="InterPro" id="IPR011011">
    <property type="entry name" value="Znf_FYVE_PHD"/>
</dbReference>
<dbReference type="FunFam" id="3.30.40.10:FF:000486">
    <property type="entry name" value="PHD finger and BAH domain (Snt2)"/>
    <property type="match status" value="1"/>
</dbReference>
<dbReference type="EMBL" id="JANBVN010000008">
    <property type="protein sequence ID" value="KAJ9164889.1"/>
    <property type="molecule type" value="Genomic_DNA"/>
</dbReference>
<organism evidence="12 13">
    <name type="scientific">Coniochaeta hoffmannii</name>
    <dbReference type="NCBI Taxonomy" id="91930"/>
    <lineage>
        <taxon>Eukaryota</taxon>
        <taxon>Fungi</taxon>
        <taxon>Dikarya</taxon>
        <taxon>Ascomycota</taxon>
        <taxon>Pezizomycotina</taxon>
        <taxon>Sordariomycetes</taxon>
        <taxon>Sordariomycetidae</taxon>
        <taxon>Coniochaetales</taxon>
        <taxon>Coniochaetaceae</taxon>
        <taxon>Coniochaeta</taxon>
    </lineage>
</organism>
<evidence type="ECO:0000259" key="11">
    <source>
        <dbReference type="PROSITE" id="PS51805"/>
    </source>
</evidence>
<proteinExistence type="predicted"/>
<dbReference type="FunFam" id="3.30.40.10:FF:000899">
    <property type="entry name" value="PHD finger and BAH domain-containing protein"/>
    <property type="match status" value="1"/>
</dbReference>
<feature type="region of interest" description="Disordered" evidence="7">
    <location>
        <begin position="627"/>
        <end position="646"/>
    </location>
</feature>
<dbReference type="InterPro" id="IPR029617">
    <property type="entry name" value="Snt2"/>
</dbReference>
<evidence type="ECO:0000256" key="4">
    <source>
        <dbReference type="ARBA" id="ARBA00023242"/>
    </source>
</evidence>
<dbReference type="Pfam" id="PF13831">
    <property type="entry name" value="PHD_2"/>
    <property type="match status" value="1"/>
</dbReference>
<evidence type="ECO:0000259" key="8">
    <source>
        <dbReference type="PROSITE" id="PS50016"/>
    </source>
</evidence>
<evidence type="ECO:0000256" key="7">
    <source>
        <dbReference type="SAM" id="MobiDB-lite"/>
    </source>
</evidence>
<dbReference type="InterPro" id="IPR043151">
    <property type="entry name" value="BAH_sf"/>
</dbReference>
<feature type="region of interest" description="Disordered" evidence="7">
    <location>
        <begin position="1471"/>
        <end position="1707"/>
    </location>
</feature>
<feature type="compositionally biased region" description="Polar residues" evidence="7">
    <location>
        <begin position="1696"/>
        <end position="1707"/>
    </location>
</feature>
<feature type="region of interest" description="Disordered" evidence="7">
    <location>
        <begin position="1316"/>
        <end position="1335"/>
    </location>
</feature>